<accession>A0ABP2K9L1</accession>
<protein>
    <submittedName>
        <fullName evidence="2">Uncharacterized protein</fullName>
    </submittedName>
</protein>
<evidence type="ECO:0000313" key="3">
    <source>
        <dbReference type="Proteomes" id="UP000003179"/>
    </source>
</evidence>
<evidence type="ECO:0000256" key="1">
    <source>
        <dbReference type="SAM" id="SignalP"/>
    </source>
</evidence>
<dbReference type="Proteomes" id="UP000003179">
    <property type="component" value="Unassembled WGS sequence"/>
</dbReference>
<keyword evidence="3" id="KW-1185">Reference proteome</keyword>
<evidence type="ECO:0000313" key="2">
    <source>
        <dbReference type="EMBL" id="EFS92321.1"/>
    </source>
</evidence>
<sequence length="58" mass="6077">MRPKSALLVAGTLLAITAVCAQISSRLTHLSSDGSVKVWPRMSVAPGLSDLVASPLFR</sequence>
<gene>
    <name evidence="2" type="ORF">HMPREF9607_01664</name>
</gene>
<feature type="chain" id="PRO_5045196392" evidence="1">
    <location>
        <begin position="22"/>
        <end position="58"/>
    </location>
</feature>
<keyword evidence="1" id="KW-0732">Signal</keyword>
<feature type="signal peptide" evidence="1">
    <location>
        <begin position="1"/>
        <end position="21"/>
    </location>
</feature>
<proteinExistence type="predicted"/>
<name>A0ABP2K9L1_9ACTN</name>
<organism evidence="2 3">
    <name type="scientific">Cutibacterium modestum HL044PA1</name>
    <dbReference type="NCBI Taxonomy" id="765109"/>
    <lineage>
        <taxon>Bacteria</taxon>
        <taxon>Bacillati</taxon>
        <taxon>Actinomycetota</taxon>
        <taxon>Actinomycetes</taxon>
        <taxon>Propionibacteriales</taxon>
        <taxon>Propionibacteriaceae</taxon>
        <taxon>Cutibacterium</taxon>
        <taxon>Cutibacterium modestum</taxon>
    </lineage>
</organism>
<reference evidence="2" key="1">
    <citation type="submission" date="2010-08" db="EMBL/GenBank/DDBJ databases">
        <authorList>
            <person name="Weinstock G."/>
            <person name="Sodergren E."/>
            <person name="Clifton S."/>
            <person name="Fulton L."/>
            <person name="Fulton B."/>
            <person name="Courtney L."/>
            <person name="Fronick C."/>
            <person name="Harrison M."/>
            <person name="Strong C."/>
            <person name="Farmer C."/>
            <person name="Delahaunty K."/>
            <person name="Markovic C."/>
            <person name="Hall O."/>
            <person name="Minx P."/>
            <person name="Tomlinson C."/>
            <person name="Mitreva M."/>
            <person name="Hou S."/>
            <person name="Chen J."/>
            <person name="Wollam A."/>
            <person name="Pepin K.H."/>
            <person name="Johnson M."/>
            <person name="Bhonagiri V."/>
            <person name="Zhang X."/>
            <person name="Suruliraj S."/>
            <person name="Warren W."/>
            <person name="Chinwalla A."/>
            <person name="Mardis E.R."/>
            <person name="Wilson R.K."/>
        </authorList>
    </citation>
    <scope>NUCLEOTIDE SEQUENCE [LARGE SCALE GENOMIC DNA]</scope>
    <source>
        <strain evidence="2">HL044PA1</strain>
    </source>
</reference>
<comment type="caution">
    <text evidence="2">The sequence shown here is derived from an EMBL/GenBank/DDBJ whole genome shotgun (WGS) entry which is preliminary data.</text>
</comment>
<dbReference type="EMBL" id="ADZU01000027">
    <property type="protein sequence ID" value="EFS92321.1"/>
    <property type="molecule type" value="Genomic_DNA"/>
</dbReference>